<organism evidence="1 2">
    <name type="scientific">Aphis craccivora</name>
    <name type="common">Cowpea aphid</name>
    <dbReference type="NCBI Taxonomy" id="307492"/>
    <lineage>
        <taxon>Eukaryota</taxon>
        <taxon>Metazoa</taxon>
        <taxon>Ecdysozoa</taxon>
        <taxon>Arthropoda</taxon>
        <taxon>Hexapoda</taxon>
        <taxon>Insecta</taxon>
        <taxon>Pterygota</taxon>
        <taxon>Neoptera</taxon>
        <taxon>Paraneoptera</taxon>
        <taxon>Hemiptera</taxon>
        <taxon>Sternorrhyncha</taxon>
        <taxon>Aphidomorpha</taxon>
        <taxon>Aphidoidea</taxon>
        <taxon>Aphididae</taxon>
        <taxon>Aphidini</taxon>
        <taxon>Aphis</taxon>
        <taxon>Aphis</taxon>
    </lineage>
</organism>
<proteinExistence type="predicted"/>
<dbReference type="Proteomes" id="UP000478052">
    <property type="component" value="Unassembled WGS sequence"/>
</dbReference>
<evidence type="ECO:0000313" key="1">
    <source>
        <dbReference type="EMBL" id="KAF0747990.1"/>
    </source>
</evidence>
<keyword evidence="2" id="KW-1185">Reference proteome</keyword>
<name>A0A6G0Y2Q2_APHCR</name>
<comment type="caution">
    <text evidence="1">The sequence shown here is derived from an EMBL/GenBank/DDBJ whole genome shotgun (WGS) entry which is preliminary data.</text>
</comment>
<protein>
    <submittedName>
        <fullName evidence="1">Uncharacterized protein</fullName>
    </submittedName>
</protein>
<accession>A0A6G0Y2Q2</accession>
<dbReference type="AlphaFoldDB" id="A0A6G0Y2Q2"/>
<reference evidence="1 2" key="1">
    <citation type="submission" date="2019-08" db="EMBL/GenBank/DDBJ databases">
        <title>Whole genome of Aphis craccivora.</title>
        <authorList>
            <person name="Voronova N.V."/>
            <person name="Shulinski R.S."/>
            <person name="Bandarenka Y.V."/>
            <person name="Zhorov D.G."/>
            <person name="Warner D."/>
        </authorList>
    </citation>
    <scope>NUCLEOTIDE SEQUENCE [LARGE SCALE GENOMIC DNA]</scope>
    <source>
        <strain evidence="1">180601</strain>
        <tissue evidence="1">Whole Body</tissue>
    </source>
</reference>
<gene>
    <name evidence="1" type="ORF">FWK35_00027140</name>
</gene>
<sequence>MKMVCTNLLLIDNGKFQDTNVPTRYINVYQDIQNISLKSLLWFQGKAIFLMHNRKSNIQLTWF</sequence>
<evidence type="ECO:0000313" key="2">
    <source>
        <dbReference type="Proteomes" id="UP000478052"/>
    </source>
</evidence>
<dbReference type="EMBL" id="VUJU01006642">
    <property type="protein sequence ID" value="KAF0747990.1"/>
    <property type="molecule type" value="Genomic_DNA"/>
</dbReference>